<sequence length="70" mass="7910">MKVLLLLFSLIAMTFANNDASWYNIPSIMKNNDAYWYTKNAKKCNVPIPECNAGYSVQCNILTGTWACLN</sequence>
<name>A0A8S9XAX0_APOLU</name>
<dbReference type="EMBL" id="WIXP02000009">
    <property type="protein sequence ID" value="KAF6204695.1"/>
    <property type="molecule type" value="Genomic_DNA"/>
</dbReference>
<feature type="chain" id="PRO_5035918255" evidence="1">
    <location>
        <begin position="17"/>
        <end position="70"/>
    </location>
</feature>
<reference evidence="2" key="1">
    <citation type="journal article" date="2021" name="Mol. Ecol. Resour.">
        <title>Apolygus lucorum genome provides insights into omnivorousness and mesophyll feeding.</title>
        <authorList>
            <person name="Liu Y."/>
            <person name="Liu H."/>
            <person name="Wang H."/>
            <person name="Huang T."/>
            <person name="Liu B."/>
            <person name="Yang B."/>
            <person name="Yin L."/>
            <person name="Li B."/>
            <person name="Zhang Y."/>
            <person name="Zhang S."/>
            <person name="Jiang F."/>
            <person name="Zhang X."/>
            <person name="Ren Y."/>
            <person name="Wang B."/>
            <person name="Wang S."/>
            <person name="Lu Y."/>
            <person name="Wu K."/>
            <person name="Fan W."/>
            <person name="Wang G."/>
        </authorList>
    </citation>
    <scope>NUCLEOTIDE SEQUENCE</scope>
    <source>
        <strain evidence="2">12Hb</strain>
    </source>
</reference>
<accession>A0A8S9XAX0</accession>
<comment type="caution">
    <text evidence="2">The sequence shown here is derived from an EMBL/GenBank/DDBJ whole genome shotgun (WGS) entry which is preliminary data.</text>
</comment>
<dbReference type="AlphaFoldDB" id="A0A8S9XAX0"/>
<keyword evidence="1" id="KW-0732">Signal</keyword>
<feature type="signal peptide" evidence="1">
    <location>
        <begin position="1"/>
        <end position="16"/>
    </location>
</feature>
<evidence type="ECO:0000313" key="2">
    <source>
        <dbReference type="EMBL" id="KAF6204695.1"/>
    </source>
</evidence>
<protein>
    <submittedName>
        <fullName evidence="2">Uncharacterized protein</fullName>
    </submittedName>
</protein>
<evidence type="ECO:0000313" key="3">
    <source>
        <dbReference type="Proteomes" id="UP000466442"/>
    </source>
</evidence>
<dbReference type="Proteomes" id="UP000466442">
    <property type="component" value="Linkage Group LG9"/>
</dbReference>
<gene>
    <name evidence="2" type="ORF">GE061_018856</name>
</gene>
<proteinExistence type="predicted"/>
<organism evidence="2 3">
    <name type="scientific">Apolygus lucorum</name>
    <name type="common">Small green plant bug</name>
    <name type="synonym">Lygocoris lucorum</name>
    <dbReference type="NCBI Taxonomy" id="248454"/>
    <lineage>
        <taxon>Eukaryota</taxon>
        <taxon>Metazoa</taxon>
        <taxon>Ecdysozoa</taxon>
        <taxon>Arthropoda</taxon>
        <taxon>Hexapoda</taxon>
        <taxon>Insecta</taxon>
        <taxon>Pterygota</taxon>
        <taxon>Neoptera</taxon>
        <taxon>Paraneoptera</taxon>
        <taxon>Hemiptera</taxon>
        <taxon>Heteroptera</taxon>
        <taxon>Panheteroptera</taxon>
        <taxon>Cimicomorpha</taxon>
        <taxon>Miridae</taxon>
        <taxon>Mirini</taxon>
        <taxon>Apolygus</taxon>
    </lineage>
</organism>
<keyword evidence="3" id="KW-1185">Reference proteome</keyword>
<evidence type="ECO:0000256" key="1">
    <source>
        <dbReference type="SAM" id="SignalP"/>
    </source>
</evidence>